<comment type="similarity">
    <text evidence="1 2">Belongs to the BolA/IbaG family.</text>
</comment>
<dbReference type="SUPFAM" id="SSF82657">
    <property type="entry name" value="BolA-like"/>
    <property type="match status" value="1"/>
</dbReference>
<dbReference type="EMBL" id="CAJVPJ010000056">
    <property type="protein sequence ID" value="CAG8468351.1"/>
    <property type="molecule type" value="Genomic_DNA"/>
</dbReference>
<dbReference type="InterPro" id="IPR036065">
    <property type="entry name" value="BolA-like_sf"/>
</dbReference>
<dbReference type="Proteomes" id="UP000789572">
    <property type="component" value="Unassembled WGS sequence"/>
</dbReference>
<evidence type="ECO:0000313" key="4">
    <source>
        <dbReference type="Proteomes" id="UP000789572"/>
    </source>
</evidence>
<evidence type="ECO:0000256" key="2">
    <source>
        <dbReference type="RuleBase" id="RU003860"/>
    </source>
</evidence>
<reference evidence="3" key="1">
    <citation type="submission" date="2021-06" db="EMBL/GenBank/DDBJ databases">
        <authorList>
            <person name="Kallberg Y."/>
            <person name="Tangrot J."/>
            <person name="Rosling A."/>
        </authorList>
    </citation>
    <scope>NUCLEOTIDE SEQUENCE</scope>
    <source>
        <strain evidence="3">IA702</strain>
    </source>
</reference>
<dbReference type="OrthoDB" id="203381at2759"/>
<dbReference type="PANTHER" id="PTHR46188">
    <property type="entry name" value="BOLA-LIKE PROTEIN 3"/>
    <property type="match status" value="1"/>
</dbReference>
<dbReference type="PANTHER" id="PTHR46188:SF1">
    <property type="entry name" value="BOLA-LIKE PROTEIN 3"/>
    <property type="match status" value="1"/>
</dbReference>
<dbReference type="AlphaFoldDB" id="A0A9N8W265"/>
<gene>
    <name evidence="3" type="ORF">POCULU_LOCUS913</name>
</gene>
<proteinExistence type="inferred from homology"/>
<evidence type="ECO:0000256" key="1">
    <source>
        <dbReference type="ARBA" id="ARBA00005578"/>
    </source>
</evidence>
<dbReference type="GO" id="GO:0005759">
    <property type="term" value="C:mitochondrial matrix"/>
    <property type="evidence" value="ECO:0007669"/>
    <property type="project" value="TreeGrafter"/>
</dbReference>
<organism evidence="3 4">
    <name type="scientific">Paraglomus occultum</name>
    <dbReference type="NCBI Taxonomy" id="144539"/>
    <lineage>
        <taxon>Eukaryota</taxon>
        <taxon>Fungi</taxon>
        <taxon>Fungi incertae sedis</taxon>
        <taxon>Mucoromycota</taxon>
        <taxon>Glomeromycotina</taxon>
        <taxon>Glomeromycetes</taxon>
        <taxon>Paraglomerales</taxon>
        <taxon>Paraglomeraceae</taxon>
        <taxon>Paraglomus</taxon>
    </lineage>
</organism>
<dbReference type="Gene3D" id="3.30.300.90">
    <property type="entry name" value="BolA-like"/>
    <property type="match status" value="1"/>
</dbReference>
<name>A0A9N8W265_9GLOM</name>
<protein>
    <submittedName>
        <fullName evidence="3">1470_t:CDS:1</fullName>
    </submittedName>
</protein>
<keyword evidence="4" id="KW-1185">Reference proteome</keyword>
<comment type="caution">
    <text evidence="3">The sequence shown here is derived from an EMBL/GenBank/DDBJ whole genome shotgun (WGS) entry which is preliminary data.</text>
</comment>
<dbReference type="InterPro" id="IPR002634">
    <property type="entry name" value="BolA"/>
</dbReference>
<evidence type="ECO:0000313" key="3">
    <source>
        <dbReference type="EMBL" id="CAG8468351.1"/>
    </source>
</evidence>
<dbReference type="InterPro" id="IPR052275">
    <property type="entry name" value="Mt_Fe-S_assembly_factor"/>
</dbReference>
<dbReference type="Pfam" id="PF01722">
    <property type="entry name" value="BolA"/>
    <property type="match status" value="1"/>
</dbReference>
<accession>A0A9N8W265</accession>
<sequence length="122" mass="13944">MSSVRLIYRQLFIPKSNDLIRRTIIHRTYTTEPQSDGEKYLHNKLTEKFQPTRLSVQDISGFNCEILGLTGLLGGCGSMYSIDIASKAFEGLPIVKQHRMINEYLAEDIRKMHGIQLKTSVE</sequence>